<organism evidence="1 2">
    <name type="scientific">Salinicoccus siamensis</name>
    <dbReference type="NCBI Taxonomy" id="381830"/>
    <lineage>
        <taxon>Bacteria</taxon>
        <taxon>Bacillati</taxon>
        <taxon>Bacillota</taxon>
        <taxon>Bacilli</taxon>
        <taxon>Bacillales</taxon>
        <taxon>Staphylococcaceae</taxon>
        <taxon>Salinicoccus</taxon>
    </lineage>
</organism>
<dbReference type="PANTHER" id="PTHR35792">
    <property type="entry name" value="GENERAL STRESS PROTEIN"/>
    <property type="match status" value="1"/>
</dbReference>
<dbReference type="RefSeq" id="WP_380570632.1">
    <property type="nucleotide sequence ID" value="NZ_JBHMAH010000028.1"/>
</dbReference>
<dbReference type="PANTHER" id="PTHR35792:SF3">
    <property type="entry name" value="IG HYPOTHETICAL 17707"/>
    <property type="match status" value="1"/>
</dbReference>
<sequence length="119" mass="13035">MKFRNLAAGFAVGVAGGTLIAVLNAPKSGAELQSSLKSGSGNMKTQMNQLKMEANEVKSSFLQTKRESQEVFETLGDEVKTMISNFQADINPNIEHIKKDVGNIQNRVEEIQDTFNSDK</sequence>
<gene>
    <name evidence="1" type="ORF">ACFFLE_08145</name>
</gene>
<evidence type="ECO:0000313" key="1">
    <source>
        <dbReference type="EMBL" id="MFB9861065.1"/>
    </source>
</evidence>
<dbReference type="InterPro" id="IPR052928">
    <property type="entry name" value="Desiccation-related_membrane"/>
</dbReference>
<dbReference type="Pfam" id="PF12732">
    <property type="entry name" value="YtxH"/>
    <property type="match status" value="1"/>
</dbReference>
<dbReference type="Gene3D" id="1.20.120.20">
    <property type="entry name" value="Apolipoprotein"/>
    <property type="match status" value="1"/>
</dbReference>
<dbReference type="Proteomes" id="UP001589740">
    <property type="component" value="Unassembled WGS sequence"/>
</dbReference>
<comment type="caution">
    <text evidence="1">The sequence shown here is derived from an EMBL/GenBank/DDBJ whole genome shotgun (WGS) entry which is preliminary data.</text>
</comment>
<accession>A0ABV5Z803</accession>
<dbReference type="InterPro" id="IPR024623">
    <property type="entry name" value="YtxH"/>
</dbReference>
<reference evidence="1 2" key="1">
    <citation type="submission" date="2024-09" db="EMBL/GenBank/DDBJ databases">
        <authorList>
            <person name="Sun Q."/>
            <person name="Mori K."/>
        </authorList>
    </citation>
    <scope>NUCLEOTIDE SEQUENCE [LARGE SCALE GENOMIC DNA]</scope>
    <source>
        <strain evidence="1 2">JCM 12822</strain>
    </source>
</reference>
<proteinExistence type="predicted"/>
<protein>
    <submittedName>
        <fullName evidence="1">YtxH domain-containing protein</fullName>
    </submittedName>
</protein>
<name>A0ABV5Z803_9STAP</name>
<keyword evidence="2" id="KW-1185">Reference proteome</keyword>
<evidence type="ECO:0000313" key="2">
    <source>
        <dbReference type="Proteomes" id="UP001589740"/>
    </source>
</evidence>
<dbReference type="EMBL" id="JBHMAH010000028">
    <property type="protein sequence ID" value="MFB9861065.1"/>
    <property type="molecule type" value="Genomic_DNA"/>
</dbReference>